<sequence length="35" mass="3997">MHSGESGTHRVIGNAYNFMVGDMWTPQARRALYLE</sequence>
<protein>
    <submittedName>
        <fullName evidence="1">Uncharacterized protein</fullName>
    </submittedName>
</protein>
<name>A0A6J4M180_9CHLR</name>
<evidence type="ECO:0000313" key="1">
    <source>
        <dbReference type="EMBL" id="CAA9347037.1"/>
    </source>
</evidence>
<reference evidence="1" key="1">
    <citation type="submission" date="2020-02" db="EMBL/GenBank/DDBJ databases">
        <authorList>
            <person name="Meier V. D."/>
        </authorList>
    </citation>
    <scope>NUCLEOTIDE SEQUENCE</scope>
    <source>
        <strain evidence="1">AVDCRST_MAG93</strain>
    </source>
</reference>
<feature type="non-terminal residue" evidence="1">
    <location>
        <position position="35"/>
    </location>
</feature>
<accession>A0A6J4M180</accession>
<gene>
    <name evidence="1" type="ORF">AVDCRST_MAG93-6940</name>
</gene>
<dbReference type="EMBL" id="CADCTR010002337">
    <property type="protein sequence ID" value="CAA9347037.1"/>
    <property type="molecule type" value="Genomic_DNA"/>
</dbReference>
<dbReference type="AlphaFoldDB" id="A0A6J4M180"/>
<organism evidence="1">
    <name type="scientific">uncultured Chloroflexia bacterium</name>
    <dbReference type="NCBI Taxonomy" id="1672391"/>
    <lineage>
        <taxon>Bacteria</taxon>
        <taxon>Bacillati</taxon>
        <taxon>Chloroflexota</taxon>
        <taxon>Chloroflexia</taxon>
        <taxon>environmental samples</taxon>
    </lineage>
</organism>
<proteinExistence type="predicted"/>